<organism evidence="1 2">
    <name type="scientific">Hirschia baltica (strain ATCC 49814 / DSM 5838 / IFAM 1418)</name>
    <dbReference type="NCBI Taxonomy" id="582402"/>
    <lineage>
        <taxon>Bacteria</taxon>
        <taxon>Pseudomonadati</taxon>
        <taxon>Pseudomonadota</taxon>
        <taxon>Alphaproteobacteria</taxon>
        <taxon>Hyphomonadales</taxon>
        <taxon>Hyphomonadaceae</taxon>
        <taxon>Hirschia</taxon>
    </lineage>
</organism>
<dbReference type="KEGG" id="hba:Hbal_1173"/>
<dbReference type="RefSeq" id="WP_015827015.1">
    <property type="nucleotide sequence ID" value="NC_012982.1"/>
</dbReference>
<proteinExistence type="predicted"/>
<dbReference type="Proteomes" id="UP000002745">
    <property type="component" value="Chromosome"/>
</dbReference>
<dbReference type="OrthoDB" id="9876735at2"/>
<dbReference type="STRING" id="582402.Hbal_1173"/>
<protein>
    <submittedName>
        <fullName evidence="1">Uncharacterized protein</fullName>
    </submittedName>
</protein>
<dbReference type="HOGENOM" id="CLU_2058146_0_0_5"/>
<evidence type="ECO:0000313" key="2">
    <source>
        <dbReference type="Proteomes" id="UP000002745"/>
    </source>
</evidence>
<accession>C6XI39</accession>
<dbReference type="EMBL" id="CP001678">
    <property type="protein sequence ID" value="ACT58865.1"/>
    <property type="molecule type" value="Genomic_DNA"/>
</dbReference>
<dbReference type="AlphaFoldDB" id="C6XI39"/>
<reference evidence="2" key="1">
    <citation type="journal article" date="2011" name="J. Bacteriol.">
        <title>Genome sequences of eight morphologically diverse alphaproteobacteria.</title>
        <authorList>
            <consortium name="US DOE Joint Genome Institute"/>
            <person name="Brown P.J."/>
            <person name="Kysela D.T."/>
            <person name="Buechlein A."/>
            <person name="Hemmerich C."/>
            <person name="Brun Y.V."/>
        </authorList>
    </citation>
    <scope>NUCLEOTIDE SEQUENCE [LARGE SCALE GENOMIC DNA]</scope>
    <source>
        <strain evidence="2">ATCC 49814 / DSM 5838 / IFAM 1418</strain>
    </source>
</reference>
<name>C6XI39_HIRBI</name>
<sequence length="119" mass="13558">MRTSDKNLDTYDVTLFERETPNFWMVTASFDASDRLSICSGGIDDEWYIIVEKGQLGALKRVLDKAAKPRAKTGDENADILKNLKTLFGDQGSNPFEQIKIFLDNRGINWKPDHWASMD</sequence>
<gene>
    <name evidence="1" type="ordered locus">Hbal_1173</name>
</gene>
<keyword evidence="2" id="KW-1185">Reference proteome</keyword>
<evidence type="ECO:0000313" key="1">
    <source>
        <dbReference type="EMBL" id="ACT58865.1"/>
    </source>
</evidence>